<dbReference type="Proteomes" id="UP000007993">
    <property type="component" value="Unassembled WGS sequence"/>
</dbReference>
<sequence>MTTDAREGLLVRVLASLLAKHRLDCQVEPGLQLVTIARWNLVYRIRENPDVGYVSHGVGETP</sequence>
<dbReference type="AlphaFoldDB" id="K5CCD6"/>
<evidence type="ECO:0000313" key="2">
    <source>
        <dbReference type="Proteomes" id="UP000007993"/>
    </source>
</evidence>
<comment type="caution">
    <text evidence="1">The sequence shown here is derived from an EMBL/GenBank/DDBJ whole genome shotgun (WGS) entry which is preliminary data.</text>
</comment>
<name>K5CCD6_RHOBT</name>
<reference evidence="1 2" key="1">
    <citation type="journal article" date="2013" name="Mar. Genomics">
        <title>Expression of sulfatases in Rhodopirellula baltica and the diversity of sulfatases in the genus Rhodopirellula.</title>
        <authorList>
            <person name="Wegner C.E."/>
            <person name="Richter-Heitmann T."/>
            <person name="Klindworth A."/>
            <person name="Klockow C."/>
            <person name="Richter M."/>
            <person name="Achstetter T."/>
            <person name="Glockner F.O."/>
            <person name="Harder J."/>
        </authorList>
    </citation>
    <scope>NUCLEOTIDE SEQUENCE [LARGE SCALE GENOMIC DNA]</scope>
    <source>
        <strain evidence="1 2">SH28</strain>
    </source>
</reference>
<gene>
    <name evidence="1" type="ORF">RBSH_03419</name>
</gene>
<dbReference type="EMBL" id="AMCW01000100">
    <property type="protein sequence ID" value="EKK01180.1"/>
    <property type="molecule type" value="Genomic_DNA"/>
</dbReference>
<proteinExistence type="predicted"/>
<accession>K5CCD6</accession>
<organism evidence="1 2">
    <name type="scientific">Rhodopirellula baltica SH28</name>
    <dbReference type="NCBI Taxonomy" id="993517"/>
    <lineage>
        <taxon>Bacteria</taxon>
        <taxon>Pseudomonadati</taxon>
        <taxon>Planctomycetota</taxon>
        <taxon>Planctomycetia</taxon>
        <taxon>Pirellulales</taxon>
        <taxon>Pirellulaceae</taxon>
        <taxon>Rhodopirellula</taxon>
    </lineage>
</organism>
<evidence type="ECO:0000313" key="1">
    <source>
        <dbReference type="EMBL" id="EKK01180.1"/>
    </source>
</evidence>
<protein>
    <submittedName>
        <fullName evidence="1">Uncharacterized protein</fullName>
    </submittedName>
</protein>